<dbReference type="Gene3D" id="3.90.850.10">
    <property type="entry name" value="Fumarylacetoacetase-like, C-terminal domain"/>
    <property type="match status" value="1"/>
</dbReference>
<dbReference type="GO" id="GO:0018800">
    <property type="term" value="F:5-oxopent-3-ene-1,2,5-tricarboxylate decarboxylase activity"/>
    <property type="evidence" value="ECO:0007669"/>
    <property type="project" value="UniProtKB-EC"/>
</dbReference>
<dbReference type="FunFam" id="3.90.850.10:FF:000002">
    <property type="entry name" value="2-hydroxyhepta-2,4-diene-1,7-dioate isomerase"/>
    <property type="match status" value="1"/>
</dbReference>
<evidence type="ECO:0000259" key="3">
    <source>
        <dbReference type="Pfam" id="PF10370"/>
    </source>
</evidence>
<keyword evidence="4" id="KW-0456">Lyase</keyword>
<name>A0ABC8ARG5_9NOCA</name>
<keyword evidence="4" id="KW-0378">Hydrolase</keyword>
<evidence type="ECO:0000313" key="4">
    <source>
        <dbReference type="EMBL" id="APA96715.1"/>
    </source>
</evidence>
<dbReference type="EC" id="5.3.3.-" evidence="4"/>
<dbReference type="InterPro" id="IPR036663">
    <property type="entry name" value="Fumarylacetoacetase_C_sf"/>
</dbReference>
<dbReference type="GO" id="GO:0016787">
    <property type="term" value="F:hydrolase activity"/>
    <property type="evidence" value="ECO:0007669"/>
    <property type="project" value="UniProtKB-KW"/>
</dbReference>
<keyword evidence="4" id="KW-0413">Isomerase</keyword>
<gene>
    <name evidence="4" type="primary">hpaG</name>
    <name evidence="4" type="ORF">NS506_02653</name>
</gene>
<dbReference type="Pfam" id="PF01557">
    <property type="entry name" value="FAA_hydrolase"/>
    <property type="match status" value="1"/>
</dbReference>
<dbReference type="Gene3D" id="2.30.30.370">
    <property type="entry name" value="FAH"/>
    <property type="match status" value="1"/>
</dbReference>
<feature type="domain" description="Rv2993c-like N-terminal" evidence="3">
    <location>
        <begin position="1"/>
        <end position="51"/>
    </location>
</feature>
<evidence type="ECO:0000256" key="1">
    <source>
        <dbReference type="ARBA" id="ARBA00022723"/>
    </source>
</evidence>
<dbReference type="GO" id="GO:0046872">
    <property type="term" value="F:metal ion binding"/>
    <property type="evidence" value="ECO:0007669"/>
    <property type="project" value="UniProtKB-KW"/>
</dbReference>
<organism evidence="4 5">
    <name type="scientific">Nocardia seriolae</name>
    <dbReference type="NCBI Taxonomy" id="37332"/>
    <lineage>
        <taxon>Bacteria</taxon>
        <taxon>Bacillati</taxon>
        <taxon>Actinomycetota</taxon>
        <taxon>Actinomycetes</taxon>
        <taxon>Mycobacteriales</taxon>
        <taxon>Nocardiaceae</taxon>
        <taxon>Nocardia</taxon>
    </lineage>
</organism>
<dbReference type="GO" id="GO:0019752">
    <property type="term" value="P:carboxylic acid metabolic process"/>
    <property type="evidence" value="ECO:0007669"/>
    <property type="project" value="UniProtKB-ARBA"/>
</dbReference>
<protein>
    <submittedName>
        <fullName evidence="4">Fumarylacetoacetate hydrolase domain-containing protein 2 like protein</fullName>
        <ecNumber evidence="4">4.1.1.68</ecNumber>
        <ecNumber evidence="4">5.3.3.-</ecNumber>
    </submittedName>
</protein>
<keyword evidence="1" id="KW-0479">Metal-binding</keyword>
<accession>A0ABC8ARG5</accession>
<evidence type="ECO:0000313" key="5">
    <source>
        <dbReference type="Proteomes" id="UP000180166"/>
    </source>
</evidence>
<dbReference type="SUPFAM" id="SSF56529">
    <property type="entry name" value="FAH"/>
    <property type="match status" value="1"/>
</dbReference>
<dbReference type="PANTHER" id="PTHR11820">
    <property type="entry name" value="ACYLPYRUVASE"/>
    <property type="match status" value="1"/>
</dbReference>
<feature type="domain" description="Fumarylacetoacetase-like C-terminal" evidence="2">
    <location>
        <begin position="56"/>
        <end position="249"/>
    </location>
</feature>
<dbReference type="PANTHER" id="PTHR11820:SF7">
    <property type="entry name" value="ACYLPYRUVASE FAHD1, MITOCHONDRIAL"/>
    <property type="match status" value="1"/>
</dbReference>
<dbReference type="RefSeq" id="WP_071343781.1">
    <property type="nucleotide sequence ID" value="NZ_CP017839.1"/>
</dbReference>
<sequence length="253" mass="26992">MRFGRFQSGDETVWGRLDGEVIVRLSHAPWDDLCAPTGEEINPATVRVLAPAEPGKIVAVGRNYAEHAAELGLASAERPRIFFKPPTAVIGPGESIVLPRQSAEVHHEAELAVVIGRRCRDVAPHDAEAVIAGYTCANDVTARDIQRADGQPSYAKAFDTFCPLGPWLTQDLPTECRIRCRVNDVQRQDGAIANMLTSVPELLGYISAAMTLLPGDVVLTGTPAGVGVLEPGDTVTVEIDGIGALTNPVEPAR</sequence>
<dbReference type="InterPro" id="IPR018833">
    <property type="entry name" value="Rv2993c-like_N"/>
</dbReference>
<evidence type="ECO:0000259" key="2">
    <source>
        <dbReference type="Pfam" id="PF01557"/>
    </source>
</evidence>
<proteinExistence type="predicted"/>
<dbReference type="InterPro" id="IPR011234">
    <property type="entry name" value="Fumarylacetoacetase-like_C"/>
</dbReference>
<reference evidence="4 5" key="1">
    <citation type="submission" date="2016-10" db="EMBL/GenBank/DDBJ databases">
        <title>Genome sequence of Nocardia seriolae strain EM150506, isolated from Anguila japonica.</title>
        <authorList>
            <person name="Han H.-J."/>
        </authorList>
    </citation>
    <scope>NUCLEOTIDE SEQUENCE [LARGE SCALE GENOMIC DNA]</scope>
    <source>
        <strain evidence="4 5">EM150506</strain>
    </source>
</reference>
<dbReference type="KEGG" id="nsr:NS506_02653"/>
<dbReference type="EC" id="4.1.1.68" evidence="4"/>
<dbReference type="GO" id="GO:0016853">
    <property type="term" value="F:isomerase activity"/>
    <property type="evidence" value="ECO:0007669"/>
    <property type="project" value="UniProtKB-KW"/>
</dbReference>
<dbReference type="Pfam" id="PF10370">
    <property type="entry name" value="Rv2993c-like_N"/>
    <property type="match status" value="1"/>
</dbReference>
<dbReference type="Proteomes" id="UP000180166">
    <property type="component" value="Chromosome"/>
</dbReference>
<dbReference type="EMBL" id="CP017839">
    <property type="protein sequence ID" value="APA96715.1"/>
    <property type="molecule type" value="Genomic_DNA"/>
</dbReference>
<dbReference type="AlphaFoldDB" id="A0ABC8ARG5"/>